<gene>
    <name evidence="3" type="primary">LOC115626006</name>
</gene>
<dbReference type="AlphaFoldDB" id="A0A6J2TM33"/>
<evidence type="ECO:0000313" key="3">
    <source>
        <dbReference type="RefSeq" id="XP_030377114.1"/>
    </source>
</evidence>
<feature type="region of interest" description="Disordered" evidence="1">
    <location>
        <begin position="155"/>
        <end position="188"/>
    </location>
</feature>
<keyword evidence="2" id="KW-1185">Reference proteome</keyword>
<protein>
    <submittedName>
        <fullName evidence="3">Uncharacterized protein LOC115626006</fullName>
    </submittedName>
</protein>
<evidence type="ECO:0000313" key="2">
    <source>
        <dbReference type="Proteomes" id="UP000504634"/>
    </source>
</evidence>
<evidence type="ECO:0000256" key="1">
    <source>
        <dbReference type="SAM" id="MobiDB-lite"/>
    </source>
</evidence>
<accession>A0A6J2TM33</accession>
<organism evidence="2 3">
    <name type="scientific">Drosophila lebanonensis</name>
    <name type="common">Fruit fly</name>
    <name type="synonym">Scaptodrosophila lebanonensis</name>
    <dbReference type="NCBI Taxonomy" id="7225"/>
    <lineage>
        <taxon>Eukaryota</taxon>
        <taxon>Metazoa</taxon>
        <taxon>Ecdysozoa</taxon>
        <taxon>Arthropoda</taxon>
        <taxon>Hexapoda</taxon>
        <taxon>Insecta</taxon>
        <taxon>Pterygota</taxon>
        <taxon>Neoptera</taxon>
        <taxon>Endopterygota</taxon>
        <taxon>Diptera</taxon>
        <taxon>Brachycera</taxon>
        <taxon>Muscomorpha</taxon>
        <taxon>Ephydroidea</taxon>
        <taxon>Drosophilidae</taxon>
        <taxon>Scaptodrosophila</taxon>
    </lineage>
</organism>
<dbReference type="Proteomes" id="UP000504634">
    <property type="component" value="Unplaced"/>
</dbReference>
<dbReference type="RefSeq" id="XP_030377114.1">
    <property type="nucleotide sequence ID" value="XM_030521254.1"/>
</dbReference>
<reference evidence="3" key="1">
    <citation type="submission" date="2025-08" db="UniProtKB">
        <authorList>
            <consortium name="RefSeq"/>
        </authorList>
    </citation>
    <scope>IDENTIFICATION</scope>
    <source>
        <strain evidence="3">11010-0011.00</strain>
        <tissue evidence="3">Whole body</tissue>
    </source>
</reference>
<name>A0A6J2TM33_DROLE</name>
<dbReference type="OrthoDB" id="7868191at2759"/>
<sequence>MCPKEKPNLLPDCQIANRVFMYSLLHSMATEDRCPYEVEADLRDRYEVFRQVLPNYPAPLHSDTESRFFYDIIEDDFDELALSNVPSSSSMQCNAPSSGGQSLLGWSGSSDGSDCCSDGGDNDDYDDSDVEQCPSGYCECYQQAVRNALAELRNRTTVSTEVESEEELDPEALLSGIEEGTGREPDPN</sequence>
<proteinExistence type="predicted"/>
<dbReference type="GeneID" id="115626006"/>